<dbReference type="PANTHER" id="PTHR43861">
    <property type="entry name" value="TRANS-ACONITATE 2-METHYLTRANSFERASE-RELATED"/>
    <property type="match status" value="1"/>
</dbReference>
<evidence type="ECO:0000313" key="2">
    <source>
        <dbReference type="EMBL" id="EMY80817.1"/>
    </source>
</evidence>
<evidence type="ECO:0000259" key="1">
    <source>
        <dbReference type="Pfam" id="PF08241"/>
    </source>
</evidence>
<dbReference type="RefSeq" id="WP_003440759.1">
    <property type="nucleotide sequence ID" value="NZ_APLF01000009.1"/>
</dbReference>
<dbReference type="InterPro" id="IPR029063">
    <property type="entry name" value="SAM-dependent_MTases_sf"/>
</dbReference>
<dbReference type="Proteomes" id="UP000012317">
    <property type="component" value="Unassembled WGS sequence"/>
</dbReference>
<accession>N1WUD8</accession>
<dbReference type="eggNOG" id="COG2227">
    <property type="taxonomic scope" value="Bacteria"/>
</dbReference>
<evidence type="ECO:0000313" key="3">
    <source>
        <dbReference type="Proteomes" id="UP000012317"/>
    </source>
</evidence>
<dbReference type="InterPro" id="IPR013216">
    <property type="entry name" value="Methyltransf_11"/>
</dbReference>
<dbReference type="AlphaFoldDB" id="N1WUD8"/>
<dbReference type="GO" id="GO:0008757">
    <property type="term" value="F:S-adenosylmethionine-dependent methyltransferase activity"/>
    <property type="evidence" value="ECO:0007669"/>
    <property type="project" value="InterPro"/>
</dbReference>
<dbReference type="CDD" id="cd02440">
    <property type="entry name" value="AdoMet_MTases"/>
    <property type="match status" value="1"/>
</dbReference>
<dbReference type="EMBL" id="APLF01000009">
    <property type="protein sequence ID" value="EMY80817.1"/>
    <property type="molecule type" value="Genomic_DNA"/>
</dbReference>
<dbReference type="SUPFAM" id="SSF53335">
    <property type="entry name" value="S-adenosyl-L-methionine-dependent methyltransferases"/>
    <property type="match status" value="1"/>
</dbReference>
<protein>
    <submittedName>
        <fullName evidence="2">Type 11 methyltransferase</fullName>
    </submittedName>
</protein>
<keyword evidence="2" id="KW-0489">Methyltransferase</keyword>
<organism evidence="2 3">
    <name type="scientific">Psychroflexus gondwanensis ACAM 44</name>
    <dbReference type="NCBI Taxonomy" id="1189619"/>
    <lineage>
        <taxon>Bacteria</taxon>
        <taxon>Pseudomonadati</taxon>
        <taxon>Bacteroidota</taxon>
        <taxon>Flavobacteriia</taxon>
        <taxon>Flavobacteriales</taxon>
        <taxon>Flavobacteriaceae</taxon>
        <taxon>Psychroflexus</taxon>
    </lineage>
</organism>
<dbReference type="STRING" id="1189619.pgond44_09651"/>
<dbReference type="Pfam" id="PF08241">
    <property type="entry name" value="Methyltransf_11"/>
    <property type="match status" value="1"/>
</dbReference>
<dbReference type="GO" id="GO:0032259">
    <property type="term" value="P:methylation"/>
    <property type="evidence" value="ECO:0007669"/>
    <property type="project" value="UniProtKB-KW"/>
</dbReference>
<sequence>MELKEQTEFYNKYWKDYKNFGSYKLQRLSEIVKILEQVRKIKRNPKILDLGCGDGRFCAVWNEVGETVGMDLSTKAMDMASKRYPFIDFHAGDATKTEFKDGAFDIIISQEVIEHIEIQHEYVKECQRLLSHNGVLILTTPNKYYFDRRKGGNYSNQPIENILNPSQLKDLLAKDFRLLDFYTIIHPKGDYGIYKLLGSLIIRYGFSALKAEFLLQRIMSKSLLGLNIVCIAQKKK</sequence>
<keyword evidence="2" id="KW-0808">Transferase</keyword>
<comment type="caution">
    <text evidence="2">The sequence shown here is derived from an EMBL/GenBank/DDBJ whole genome shotgun (WGS) entry which is preliminary data.</text>
</comment>
<keyword evidence="3" id="KW-1185">Reference proteome</keyword>
<name>N1WUD8_9FLAO</name>
<dbReference type="Gene3D" id="3.40.50.150">
    <property type="entry name" value="Vaccinia Virus protein VP39"/>
    <property type="match status" value="1"/>
</dbReference>
<proteinExistence type="predicted"/>
<reference evidence="2 3" key="1">
    <citation type="journal article" date="2014" name="Genome Biol. Evol.">
        <title>Extensive gene acquisition in the extremely psychrophilic bacterial species Psychroflexus torquis and the link to sea-ice ecosystem specialism.</title>
        <authorList>
            <person name="Feng S."/>
            <person name="Powell S.M."/>
            <person name="Wilson R."/>
            <person name="Bowman J.P."/>
        </authorList>
    </citation>
    <scope>NUCLEOTIDE SEQUENCE [LARGE SCALE GENOMIC DNA]</scope>
    <source>
        <strain evidence="2 3">ACAM 44</strain>
    </source>
</reference>
<gene>
    <name evidence="2" type="ORF">pgond44_09651</name>
</gene>
<feature type="domain" description="Methyltransferase type 11" evidence="1">
    <location>
        <begin position="48"/>
        <end position="138"/>
    </location>
</feature>